<evidence type="ECO:0000256" key="1">
    <source>
        <dbReference type="ARBA" id="ARBA00023235"/>
    </source>
</evidence>
<dbReference type="AlphaFoldDB" id="A0A1F7JGK3"/>
<evidence type="ECO:0000313" key="3">
    <source>
        <dbReference type="EMBL" id="OGK54747.1"/>
    </source>
</evidence>
<name>A0A1F7JGK3_9BACT</name>
<evidence type="ECO:0000259" key="2">
    <source>
        <dbReference type="PROSITE" id="PS51168"/>
    </source>
</evidence>
<gene>
    <name evidence="3" type="ORF">A3H78_05660</name>
</gene>
<reference evidence="3 4" key="1">
    <citation type="journal article" date="2016" name="Nat. Commun.">
        <title>Thousands of microbial genomes shed light on interconnected biogeochemical processes in an aquifer system.</title>
        <authorList>
            <person name="Anantharaman K."/>
            <person name="Brown C.T."/>
            <person name="Hug L.A."/>
            <person name="Sharon I."/>
            <person name="Castelle C.J."/>
            <person name="Probst A.J."/>
            <person name="Thomas B.C."/>
            <person name="Singh A."/>
            <person name="Wilkins M.J."/>
            <person name="Karaoz U."/>
            <person name="Brodie E.L."/>
            <person name="Williams K.H."/>
            <person name="Hubbard S.S."/>
            <person name="Banfield J.F."/>
        </authorList>
    </citation>
    <scope>NUCLEOTIDE SEQUENCE [LARGE SCALE GENOMIC DNA]</scope>
</reference>
<dbReference type="InterPro" id="IPR036979">
    <property type="entry name" value="CM_dom_sf"/>
</dbReference>
<feature type="domain" description="Chorismate mutase" evidence="2">
    <location>
        <begin position="1"/>
        <end position="89"/>
    </location>
</feature>
<dbReference type="GO" id="GO:0004106">
    <property type="term" value="F:chorismate mutase activity"/>
    <property type="evidence" value="ECO:0007669"/>
    <property type="project" value="InterPro"/>
</dbReference>
<dbReference type="SMART" id="SM00830">
    <property type="entry name" value="CM_2"/>
    <property type="match status" value="1"/>
</dbReference>
<keyword evidence="1" id="KW-0413">Isomerase</keyword>
<proteinExistence type="predicted"/>
<dbReference type="Gene3D" id="1.20.59.10">
    <property type="entry name" value="Chorismate mutase"/>
    <property type="match status" value="1"/>
</dbReference>
<comment type="caution">
    <text evidence="3">The sequence shown here is derived from an EMBL/GenBank/DDBJ whole genome shotgun (WGS) entry which is preliminary data.</text>
</comment>
<dbReference type="InterPro" id="IPR002701">
    <property type="entry name" value="CM_II_prokaryot"/>
</dbReference>
<evidence type="ECO:0000313" key="4">
    <source>
        <dbReference type="Proteomes" id="UP000177418"/>
    </source>
</evidence>
<protein>
    <recommendedName>
        <fullName evidence="2">Chorismate mutase domain-containing protein</fullName>
    </recommendedName>
</protein>
<dbReference type="InterPro" id="IPR036263">
    <property type="entry name" value="Chorismate_II_sf"/>
</dbReference>
<dbReference type="PANTHER" id="PTHR38041">
    <property type="entry name" value="CHORISMATE MUTASE"/>
    <property type="match status" value="1"/>
</dbReference>
<dbReference type="EMBL" id="MGAV01000013">
    <property type="protein sequence ID" value="OGK54747.1"/>
    <property type="molecule type" value="Genomic_DNA"/>
</dbReference>
<dbReference type="PROSITE" id="PS51168">
    <property type="entry name" value="CHORISMATE_MUT_2"/>
    <property type="match status" value="1"/>
</dbReference>
<dbReference type="Proteomes" id="UP000177418">
    <property type="component" value="Unassembled WGS sequence"/>
</dbReference>
<dbReference type="PANTHER" id="PTHR38041:SF1">
    <property type="entry name" value="CHORISMATE MUTASE"/>
    <property type="match status" value="1"/>
</dbReference>
<accession>A0A1F7JGK3</accession>
<organism evidence="3 4">
    <name type="scientific">Candidatus Roizmanbacteria bacterium RIFCSPLOWO2_02_FULL_36_11</name>
    <dbReference type="NCBI Taxonomy" id="1802071"/>
    <lineage>
        <taxon>Bacteria</taxon>
        <taxon>Candidatus Roizmaniibacteriota</taxon>
    </lineage>
</organism>
<dbReference type="Pfam" id="PF01817">
    <property type="entry name" value="CM_2"/>
    <property type="match status" value="1"/>
</dbReference>
<dbReference type="GO" id="GO:0009697">
    <property type="term" value="P:salicylic acid biosynthetic process"/>
    <property type="evidence" value="ECO:0007669"/>
    <property type="project" value="TreeGrafter"/>
</dbReference>
<dbReference type="GO" id="GO:0046417">
    <property type="term" value="P:chorismate metabolic process"/>
    <property type="evidence" value="ECO:0007669"/>
    <property type="project" value="InterPro"/>
</dbReference>
<sequence length="89" mass="10502">MDNNVLEGWRAQIDEFDNELLQTLSKRMAVVRNIGKFKKTHGMTALNEKRWQKVLKSKLSKASSLNLSKKFIKKLYDHIHQYSLKIEQL</sequence>
<dbReference type="SUPFAM" id="SSF48600">
    <property type="entry name" value="Chorismate mutase II"/>
    <property type="match status" value="1"/>
</dbReference>
<dbReference type="InterPro" id="IPR051331">
    <property type="entry name" value="Chorismate_mutase-related"/>
</dbReference>